<accession>A0A077NCW6</accession>
<comment type="caution">
    <text evidence="2">The sequence shown here is derived from an EMBL/GenBank/DDBJ whole genome shotgun (WGS) entry which is preliminary data.</text>
</comment>
<proteinExistence type="predicted"/>
<sequence length="193" mass="21919">MLALPEDELTLTRMTYFSEQDVALINAYRKSENKMGFAVLLFCLRSIGFIPDINSPHPVSLLKSIASRLNLSDEFWQDYALGRDTTWREHLTELYRYINLRTFTKQIQQDCIGHLIPLATRTDKGILLAEELLDYFQQNCIIISGMEVLDRTCAEAMASGDKQVFTALNTQLTPKHKTALDSLLSSPNNQLTG</sequence>
<feature type="domain" description="DUF4158" evidence="1">
    <location>
        <begin position="3"/>
        <end position="156"/>
    </location>
</feature>
<reference evidence="2" key="1">
    <citation type="submission" date="2013-07" db="EMBL/GenBank/DDBJ databases">
        <title>Sub-species coevolution in mutualistic symbiosis.</title>
        <authorList>
            <person name="Murfin K."/>
            <person name="Klassen J."/>
            <person name="Lee M."/>
            <person name="Forst S."/>
            <person name="Stock P."/>
            <person name="Goodrich-Blair H."/>
        </authorList>
    </citation>
    <scope>NUCLEOTIDE SEQUENCE [LARGE SCALE GENOMIC DNA]</scope>
    <source>
        <strain evidence="2">Feltiae Moldova</strain>
    </source>
</reference>
<evidence type="ECO:0000259" key="1">
    <source>
        <dbReference type="Pfam" id="PF13700"/>
    </source>
</evidence>
<dbReference type="AlphaFoldDB" id="A0A077NCW6"/>
<gene>
    <name evidence="2" type="ORF">XBFM1_1310002</name>
</gene>
<evidence type="ECO:0000313" key="2">
    <source>
        <dbReference type="EMBL" id="CDH00022.1"/>
    </source>
</evidence>
<dbReference type="HOGENOM" id="CLU_009098_5_2_6"/>
<organism evidence="2">
    <name type="scientific">Xenorhabdus bovienii str. feltiae Moldova</name>
    <dbReference type="NCBI Taxonomy" id="1398200"/>
    <lineage>
        <taxon>Bacteria</taxon>
        <taxon>Pseudomonadati</taxon>
        <taxon>Pseudomonadota</taxon>
        <taxon>Gammaproteobacteria</taxon>
        <taxon>Enterobacterales</taxon>
        <taxon>Morganellaceae</taxon>
        <taxon>Xenorhabdus</taxon>
    </lineage>
</organism>
<dbReference type="Pfam" id="PF13700">
    <property type="entry name" value="DUF4158"/>
    <property type="match status" value="1"/>
</dbReference>
<dbReference type="Proteomes" id="UP000028487">
    <property type="component" value="Unassembled WGS sequence"/>
</dbReference>
<name>A0A077NCW6_XENBV</name>
<dbReference type="InterPro" id="IPR025296">
    <property type="entry name" value="DUF4158"/>
</dbReference>
<dbReference type="EMBL" id="CBSV010000037">
    <property type="protein sequence ID" value="CDH00022.1"/>
    <property type="molecule type" value="Genomic_DNA"/>
</dbReference>
<protein>
    <recommendedName>
        <fullName evidence="1">DUF4158 domain-containing protein</fullName>
    </recommendedName>
</protein>